<name>A0ABS5U8M5_9BACT</name>
<proteinExistence type="predicted"/>
<dbReference type="EMBL" id="JAHDYS010000007">
    <property type="protein sequence ID" value="MBT1072001.1"/>
    <property type="molecule type" value="Genomic_DNA"/>
</dbReference>
<dbReference type="RefSeq" id="WP_214298409.1">
    <property type="nucleotide sequence ID" value="NZ_JAHDYS010000007.1"/>
</dbReference>
<comment type="caution">
    <text evidence="2">The sequence shown here is derived from an EMBL/GenBank/DDBJ whole genome shotgun (WGS) entry which is preliminary data.</text>
</comment>
<gene>
    <name evidence="2" type="ORF">KJB30_09410</name>
</gene>
<keyword evidence="3" id="KW-1185">Reference proteome</keyword>
<dbReference type="InterPro" id="IPR009293">
    <property type="entry name" value="UPF0478"/>
</dbReference>
<organism evidence="2 3">
    <name type="scientific">Pelotalea chapellei</name>
    <dbReference type="NCBI Taxonomy" id="44671"/>
    <lineage>
        <taxon>Bacteria</taxon>
        <taxon>Pseudomonadati</taxon>
        <taxon>Thermodesulfobacteriota</taxon>
        <taxon>Desulfuromonadia</taxon>
        <taxon>Geobacterales</taxon>
        <taxon>Geobacteraceae</taxon>
        <taxon>Pelotalea</taxon>
    </lineage>
</organism>
<sequence>MTLTGIALLFVVIAFGALVLVLIPTLLTVKRTAASVGSLAEMVTTELRPTLKELTSVLVELRSVGEGVADHTEDVKRFMAALGESGEKLHTINRTVGAVTGVLNTTSVWATGAKVAGRYLLERYTKKRGGK</sequence>
<evidence type="ECO:0000256" key="1">
    <source>
        <dbReference type="SAM" id="Phobius"/>
    </source>
</evidence>
<accession>A0ABS5U8M5</accession>
<keyword evidence="1" id="KW-0812">Transmembrane</keyword>
<evidence type="ECO:0000313" key="3">
    <source>
        <dbReference type="Proteomes" id="UP000784128"/>
    </source>
</evidence>
<dbReference type="Proteomes" id="UP000784128">
    <property type="component" value="Unassembled WGS sequence"/>
</dbReference>
<evidence type="ECO:0000313" key="2">
    <source>
        <dbReference type="EMBL" id="MBT1072001.1"/>
    </source>
</evidence>
<protein>
    <submittedName>
        <fullName evidence="2">DUF948 domain-containing protein</fullName>
    </submittedName>
</protein>
<keyword evidence="1" id="KW-1133">Transmembrane helix</keyword>
<dbReference type="Pfam" id="PF06103">
    <property type="entry name" value="DUF948"/>
    <property type="match status" value="1"/>
</dbReference>
<dbReference type="PANTHER" id="PTHR40070:SF1">
    <property type="entry name" value="UPF0478 PROTEIN YTXG"/>
    <property type="match status" value="1"/>
</dbReference>
<feature type="transmembrane region" description="Helical" evidence="1">
    <location>
        <begin position="6"/>
        <end position="29"/>
    </location>
</feature>
<reference evidence="2 3" key="1">
    <citation type="submission" date="2021-05" db="EMBL/GenBank/DDBJ databases">
        <title>The draft genome of Geobacter chapellei DSM 13688.</title>
        <authorList>
            <person name="Xu Z."/>
            <person name="Masuda Y."/>
            <person name="Itoh H."/>
            <person name="Senoo K."/>
        </authorList>
    </citation>
    <scope>NUCLEOTIDE SEQUENCE [LARGE SCALE GENOMIC DNA]</scope>
    <source>
        <strain evidence="2 3">DSM 13688</strain>
    </source>
</reference>
<keyword evidence="1" id="KW-0472">Membrane</keyword>
<dbReference type="PANTHER" id="PTHR40070">
    <property type="entry name" value="UPF0478 PROTEIN YTXG"/>
    <property type="match status" value="1"/>
</dbReference>